<evidence type="ECO:0000256" key="3">
    <source>
        <dbReference type="ARBA" id="ARBA00022485"/>
    </source>
</evidence>
<keyword evidence="10" id="KW-0501">Molybdenum cofactor biosynthesis</keyword>
<dbReference type="PROSITE" id="PS01305">
    <property type="entry name" value="MOAA_NIFB_PQQE"/>
    <property type="match status" value="1"/>
</dbReference>
<dbReference type="SFLD" id="SFLDG01067">
    <property type="entry name" value="SPASM/twitch_domain_containing"/>
    <property type="match status" value="1"/>
</dbReference>
<evidence type="ECO:0000256" key="2">
    <source>
        <dbReference type="ARBA" id="ARBA00012167"/>
    </source>
</evidence>
<dbReference type="Pfam" id="PF04055">
    <property type="entry name" value="Radical_SAM"/>
    <property type="match status" value="1"/>
</dbReference>
<dbReference type="AlphaFoldDB" id="A0A521BN35"/>
<sequence length="322" mass="36469">MRITYLRVSVTDRCNFRCKYCMPEGNQEFIPHPEILRYEEITEIVRVFTTFGVKSIRLTGGEPLVRKGLEELIFQLKSIEGIEEVTLTTNGYFLKEKARTLKENGLNRVNVSIDTLIPEKFSFITGRERDALFRVIEGVEEAKSIGIEPVKINTVLIRNFNDGELEGFIRFSERFGVEVRFIELMPVGGKFFSSENFIPASEIKEKIVKQFGKLVPHKTKKMGPAKSFKIEGTKAVVGFIPSVSEHFCSECNRLRLTSDGKLRLCLMSEKEIDIKGILRSPSYKRENLVSVVRGALLLKRGINGIEALEGLGCSRKMFTIGG</sequence>
<dbReference type="InterPro" id="IPR013785">
    <property type="entry name" value="Aldolase_TIM"/>
</dbReference>
<keyword evidence="15" id="KW-1185">Reference proteome</keyword>
<evidence type="ECO:0000256" key="4">
    <source>
        <dbReference type="ARBA" id="ARBA00022691"/>
    </source>
</evidence>
<comment type="cofactor">
    <cofactor evidence="1">
        <name>[4Fe-4S] cluster</name>
        <dbReference type="ChEBI" id="CHEBI:49883"/>
    </cofactor>
</comment>
<feature type="domain" description="Radical SAM core" evidence="13">
    <location>
        <begin position="1"/>
        <end position="225"/>
    </location>
</feature>
<dbReference type="GO" id="GO:0061799">
    <property type="term" value="F:cyclic pyranopterin monophosphate synthase activity"/>
    <property type="evidence" value="ECO:0007669"/>
    <property type="project" value="TreeGrafter"/>
</dbReference>
<evidence type="ECO:0000313" key="14">
    <source>
        <dbReference type="EMBL" id="SMO48020.1"/>
    </source>
</evidence>
<dbReference type="UniPathway" id="UPA00344"/>
<keyword evidence="6" id="KW-0547">Nucleotide-binding</keyword>
<evidence type="ECO:0000259" key="13">
    <source>
        <dbReference type="PROSITE" id="PS51918"/>
    </source>
</evidence>
<comment type="catalytic activity">
    <reaction evidence="12">
        <text>GTP + AH2 + S-adenosyl-L-methionine = (8S)-3',8-cyclo-7,8-dihydroguanosine 5'-triphosphate + 5'-deoxyadenosine + L-methionine + A + H(+)</text>
        <dbReference type="Rhea" id="RHEA:49576"/>
        <dbReference type="ChEBI" id="CHEBI:13193"/>
        <dbReference type="ChEBI" id="CHEBI:15378"/>
        <dbReference type="ChEBI" id="CHEBI:17319"/>
        <dbReference type="ChEBI" id="CHEBI:17499"/>
        <dbReference type="ChEBI" id="CHEBI:37565"/>
        <dbReference type="ChEBI" id="CHEBI:57844"/>
        <dbReference type="ChEBI" id="CHEBI:59789"/>
        <dbReference type="ChEBI" id="CHEBI:131766"/>
        <dbReference type="EC" id="4.1.99.22"/>
    </reaction>
</comment>
<dbReference type="NCBIfam" id="NF001199">
    <property type="entry name" value="PRK00164.2-1"/>
    <property type="match status" value="1"/>
</dbReference>
<dbReference type="SUPFAM" id="SSF102114">
    <property type="entry name" value="Radical SAM enzymes"/>
    <property type="match status" value="1"/>
</dbReference>
<dbReference type="GO" id="GO:0006777">
    <property type="term" value="P:Mo-molybdopterin cofactor biosynthetic process"/>
    <property type="evidence" value="ECO:0007669"/>
    <property type="project" value="UniProtKB-KW"/>
</dbReference>
<accession>A0A521BN35</accession>
<evidence type="ECO:0000256" key="8">
    <source>
        <dbReference type="ARBA" id="ARBA00023014"/>
    </source>
</evidence>
<evidence type="ECO:0000256" key="12">
    <source>
        <dbReference type="ARBA" id="ARBA00048697"/>
    </source>
</evidence>
<name>A0A521BN35_9BACT</name>
<dbReference type="Proteomes" id="UP000317315">
    <property type="component" value="Unassembled WGS sequence"/>
</dbReference>
<dbReference type="PANTHER" id="PTHR22960">
    <property type="entry name" value="MOLYBDOPTERIN COFACTOR SYNTHESIS PROTEIN A"/>
    <property type="match status" value="1"/>
</dbReference>
<evidence type="ECO:0000256" key="10">
    <source>
        <dbReference type="ARBA" id="ARBA00023150"/>
    </source>
</evidence>
<evidence type="ECO:0000313" key="15">
    <source>
        <dbReference type="Proteomes" id="UP000317315"/>
    </source>
</evidence>
<keyword evidence="5" id="KW-0479">Metal-binding</keyword>
<dbReference type="SMART" id="SM00729">
    <property type="entry name" value="Elp3"/>
    <property type="match status" value="1"/>
</dbReference>
<dbReference type="Pfam" id="PF06463">
    <property type="entry name" value="Mob_synth_C"/>
    <property type="match status" value="1"/>
</dbReference>
<dbReference type="SFLD" id="SFLDG01386">
    <property type="entry name" value="main_SPASM_domain-containing"/>
    <property type="match status" value="1"/>
</dbReference>
<dbReference type="CDD" id="cd01335">
    <property type="entry name" value="Radical_SAM"/>
    <property type="match status" value="1"/>
</dbReference>
<keyword evidence="3" id="KW-0004">4Fe-4S</keyword>
<dbReference type="EMBL" id="FXTM01000006">
    <property type="protein sequence ID" value="SMO48020.1"/>
    <property type="molecule type" value="Genomic_DNA"/>
</dbReference>
<dbReference type="GO" id="GO:0046872">
    <property type="term" value="F:metal ion binding"/>
    <property type="evidence" value="ECO:0007669"/>
    <property type="project" value="UniProtKB-KW"/>
</dbReference>
<dbReference type="CDD" id="cd21117">
    <property type="entry name" value="Twitch_MoaA"/>
    <property type="match status" value="1"/>
</dbReference>
<keyword evidence="11" id="KW-0456">Lyase</keyword>
<organism evidence="14 15">
    <name type="scientific">Balnearium lithotrophicum</name>
    <dbReference type="NCBI Taxonomy" id="223788"/>
    <lineage>
        <taxon>Bacteria</taxon>
        <taxon>Pseudomonadati</taxon>
        <taxon>Aquificota</taxon>
        <taxon>Aquificia</taxon>
        <taxon>Desulfurobacteriales</taxon>
        <taxon>Desulfurobacteriaceae</taxon>
        <taxon>Balnearium</taxon>
    </lineage>
</organism>
<dbReference type="GO" id="GO:0051539">
    <property type="term" value="F:4 iron, 4 sulfur cluster binding"/>
    <property type="evidence" value="ECO:0007669"/>
    <property type="project" value="UniProtKB-KW"/>
</dbReference>
<dbReference type="InterPro" id="IPR007197">
    <property type="entry name" value="rSAM"/>
</dbReference>
<dbReference type="PROSITE" id="PS51918">
    <property type="entry name" value="RADICAL_SAM"/>
    <property type="match status" value="1"/>
</dbReference>
<dbReference type="InterPro" id="IPR006638">
    <property type="entry name" value="Elp3/MiaA/NifB-like_rSAM"/>
</dbReference>
<evidence type="ECO:0000256" key="1">
    <source>
        <dbReference type="ARBA" id="ARBA00001966"/>
    </source>
</evidence>
<evidence type="ECO:0000256" key="6">
    <source>
        <dbReference type="ARBA" id="ARBA00022741"/>
    </source>
</evidence>
<keyword evidence="9" id="KW-0342">GTP-binding</keyword>
<dbReference type="InterPro" id="IPR050105">
    <property type="entry name" value="MoCo_biosynth_MoaA/MoaC"/>
</dbReference>
<gene>
    <name evidence="14" type="ORF">SAMN06269117_10616</name>
</gene>
<dbReference type="GO" id="GO:0061798">
    <property type="term" value="F:GTP 3',8'-cyclase activity"/>
    <property type="evidence" value="ECO:0007669"/>
    <property type="project" value="UniProtKB-EC"/>
</dbReference>
<dbReference type="InterPro" id="IPR000385">
    <property type="entry name" value="MoaA_NifB_PqqE_Fe-S-bd_CS"/>
</dbReference>
<keyword evidence="8" id="KW-0411">Iron-sulfur</keyword>
<dbReference type="InterPro" id="IPR040064">
    <property type="entry name" value="MoaA-like"/>
</dbReference>
<dbReference type="EC" id="4.1.99.22" evidence="2"/>
<dbReference type="InterPro" id="IPR010505">
    <property type="entry name" value="MoaA_twitch"/>
</dbReference>
<keyword evidence="4" id="KW-0949">S-adenosyl-L-methionine</keyword>
<dbReference type="SFLD" id="SFLDS00029">
    <property type="entry name" value="Radical_SAM"/>
    <property type="match status" value="1"/>
</dbReference>
<dbReference type="PANTHER" id="PTHR22960:SF0">
    <property type="entry name" value="MOLYBDENUM COFACTOR BIOSYNTHESIS PROTEIN 1"/>
    <property type="match status" value="1"/>
</dbReference>
<evidence type="ECO:0000256" key="5">
    <source>
        <dbReference type="ARBA" id="ARBA00022723"/>
    </source>
</evidence>
<dbReference type="SFLD" id="SFLDG01383">
    <property type="entry name" value="cyclic_pyranopterin_phosphate"/>
    <property type="match status" value="1"/>
</dbReference>
<keyword evidence="7" id="KW-0408">Iron</keyword>
<proteinExistence type="predicted"/>
<dbReference type="OrthoDB" id="9763993at2"/>
<dbReference type="Gene3D" id="3.20.20.70">
    <property type="entry name" value="Aldolase class I"/>
    <property type="match status" value="1"/>
</dbReference>
<reference evidence="14 15" key="1">
    <citation type="submission" date="2017-05" db="EMBL/GenBank/DDBJ databases">
        <authorList>
            <person name="Varghese N."/>
            <person name="Submissions S."/>
        </authorList>
    </citation>
    <scope>NUCLEOTIDE SEQUENCE [LARGE SCALE GENOMIC DNA]</scope>
    <source>
        <strain evidence="14 15">DSM 16304</strain>
    </source>
</reference>
<protein>
    <recommendedName>
        <fullName evidence="2">GTP 3',8-cyclase</fullName>
        <ecNumber evidence="2">4.1.99.22</ecNumber>
    </recommendedName>
</protein>
<dbReference type="InterPro" id="IPR058240">
    <property type="entry name" value="rSAM_sf"/>
</dbReference>
<evidence type="ECO:0000256" key="11">
    <source>
        <dbReference type="ARBA" id="ARBA00023239"/>
    </source>
</evidence>
<dbReference type="NCBIfam" id="TIGR02666">
    <property type="entry name" value="moaA"/>
    <property type="match status" value="1"/>
</dbReference>
<dbReference type="RefSeq" id="WP_142934590.1">
    <property type="nucleotide sequence ID" value="NZ_FXTM01000006.1"/>
</dbReference>
<evidence type="ECO:0000256" key="7">
    <source>
        <dbReference type="ARBA" id="ARBA00023004"/>
    </source>
</evidence>
<evidence type="ECO:0000256" key="9">
    <source>
        <dbReference type="ARBA" id="ARBA00023134"/>
    </source>
</evidence>
<dbReference type="GO" id="GO:0005525">
    <property type="term" value="F:GTP binding"/>
    <property type="evidence" value="ECO:0007669"/>
    <property type="project" value="UniProtKB-KW"/>
</dbReference>
<dbReference type="InterPro" id="IPR013483">
    <property type="entry name" value="MoaA"/>
</dbReference>